<dbReference type="GO" id="GO:0033897">
    <property type="term" value="F:ribonuclease T2 activity"/>
    <property type="evidence" value="ECO:0007669"/>
    <property type="project" value="InterPro"/>
</dbReference>
<keyword evidence="2" id="KW-1185">Reference proteome</keyword>
<proteinExistence type="predicted"/>
<dbReference type="EMBL" id="JACTNZ010000001">
    <property type="protein sequence ID" value="KAG5564221.1"/>
    <property type="molecule type" value="Genomic_DNA"/>
</dbReference>
<dbReference type="AlphaFoldDB" id="A0AAV6LJE1"/>
<sequence>MPRPCWDTLPSFIEGLAQTTVVIFYESCKCDGHNEGPVPDGVEAVIPAEPPWHAYRKHHAKQDEAEELQPKSLDCHDIVPGTKLYTPEEIKISIENAWRAKPLLKCNIDGQRDLQLLEIVICITRPTQEDNTFHILPCPGRFTTSCIDQYKKKIMFPPVTTLRDARKYLILRHLFTNRCISCIYA</sequence>
<reference evidence="1" key="1">
    <citation type="submission" date="2020-08" db="EMBL/GenBank/DDBJ databases">
        <title>Plant Genome Project.</title>
        <authorList>
            <person name="Zhang R.-G."/>
        </authorList>
    </citation>
    <scope>NUCLEOTIDE SEQUENCE</scope>
    <source>
        <strain evidence="1">WSP0</strain>
        <tissue evidence="1">Leaf</tissue>
    </source>
</reference>
<evidence type="ECO:0000313" key="2">
    <source>
        <dbReference type="Proteomes" id="UP000823749"/>
    </source>
</evidence>
<dbReference type="Proteomes" id="UP000823749">
    <property type="component" value="Chromosome 1"/>
</dbReference>
<comment type="caution">
    <text evidence="1">The sequence shown here is derived from an EMBL/GenBank/DDBJ whole genome shotgun (WGS) entry which is preliminary data.</text>
</comment>
<dbReference type="SUPFAM" id="SSF55895">
    <property type="entry name" value="Ribonuclease Rh-like"/>
    <property type="match status" value="1"/>
</dbReference>
<protein>
    <submittedName>
        <fullName evidence="1">Uncharacterized protein</fullName>
    </submittedName>
</protein>
<dbReference type="Gene3D" id="3.90.730.10">
    <property type="entry name" value="Ribonuclease T2-like"/>
    <property type="match status" value="1"/>
</dbReference>
<name>A0AAV6LJE1_9ERIC</name>
<organism evidence="1 2">
    <name type="scientific">Rhododendron griersonianum</name>
    <dbReference type="NCBI Taxonomy" id="479676"/>
    <lineage>
        <taxon>Eukaryota</taxon>
        <taxon>Viridiplantae</taxon>
        <taxon>Streptophyta</taxon>
        <taxon>Embryophyta</taxon>
        <taxon>Tracheophyta</taxon>
        <taxon>Spermatophyta</taxon>
        <taxon>Magnoliopsida</taxon>
        <taxon>eudicotyledons</taxon>
        <taxon>Gunneridae</taxon>
        <taxon>Pentapetalae</taxon>
        <taxon>asterids</taxon>
        <taxon>Ericales</taxon>
        <taxon>Ericaceae</taxon>
        <taxon>Ericoideae</taxon>
        <taxon>Rhodoreae</taxon>
        <taxon>Rhododendron</taxon>
    </lineage>
</organism>
<gene>
    <name evidence="1" type="ORF">RHGRI_000425</name>
</gene>
<accession>A0AAV6LJE1</accession>
<dbReference type="GO" id="GO:0003723">
    <property type="term" value="F:RNA binding"/>
    <property type="evidence" value="ECO:0007669"/>
    <property type="project" value="InterPro"/>
</dbReference>
<dbReference type="InterPro" id="IPR036430">
    <property type="entry name" value="RNase_T2-like_sf"/>
</dbReference>
<evidence type="ECO:0000313" key="1">
    <source>
        <dbReference type="EMBL" id="KAG5564221.1"/>
    </source>
</evidence>